<dbReference type="Gene3D" id="2.60.40.10">
    <property type="entry name" value="Immunoglobulins"/>
    <property type="match status" value="3"/>
</dbReference>
<proteinExistence type="predicted"/>
<feature type="region of interest" description="Disordered" evidence="1">
    <location>
        <begin position="453"/>
        <end position="475"/>
    </location>
</feature>
<dbReference type="GO" id="GO:0005178">
    <property type="term" value="F:integrin binding"/>
    <property type="evidence" value="ECO:0007669"/>
    <property type="project" value="InterPro"/>
</dbReference>
<keyword evidence="5" id="KW-1185">Reference proteome</keyword>
<dbReference type="AlphaFoldDB" id="A0A8C0C2G6"/>
<dbReference type="GO" id="GO:0007155">
    <property type="term" value="P:cell adhesion"/>
    <property type="evidence" value="ECO:0007669"/>
    <property type="project" value="InterPro"/>
</dbReference>
<keyword evidence="2" id="KW-1133">Transmembrane helix</keyword>
<evidence type="ECO:0000256" key="1">
    <source>
        <dbReference type="SAM" id="MobiDB-lite"/>
    </source>
</evidence>
<evidence type="ECO:0000259" key="3">
    <source>
        <dbReference type="PROSITE" id="PS50835"/>
    </source>
</evidence>
<dbReference type="SUPFAM" id="SSF48726">
    <property type="entry name" value="Immunoglobulin"/>
    <property type="match status" value="3"/>
</dbReference>
<reference evidence="4" key="1">
    <citation type="submission" date="2025-08" db="UniProtKB">
        <authorList>
            <consortium name="Ensembl"/>
        </authorList>
    </citation>
    <scope>IDENTIFICATION</scope>
</reference>
<evidence type="ECO:0000256" key="2">
    <source>
        <dbReference type="SAM" id="Phobius"/>
    </source>
</evidence>
<dbReference type="InterPro" id="IPR048679">
    <property type="entry name" value="ICAM1_3_5_D2"/>
</dbReference>
<feature type="compositionally biased region" description="Polar residues" evidence="1">
    <location>
        <begin position="466"/>
        <end position="475"/>
    </location>
</feature>
<dbReference type="Pfam" id="PF13895">
    <property type="entry name" value="Ig_2"/>
    <property type="match status" value="1"/>
</dbReference>
<organism evidence="4 5">
    <name type="scientific">Buteo japonicus</name>
    <dbReference type="NCBI Taxonomy" id="224669"/>
    <lineage>
        <taxon>Eukaryota</taxon>
        <taxon>Metazoa</taxon>
        <taxon>Chordata</taxon>
        <taxon>Craniata</taxon>
        <taxon>Vertebrata</taxon>
        <taxon>Euteleostomi</taxon>
        <taxon>Archelosauria</taxon>
        <taxon>Archosauria</taxon>
        <taxon>Dinosauria</taxon>
        <taxon>Saurischia</taxon>
        <taxon>Theropoda</taxon>
        <taxon>Coelurosauria</taxon>
        <taxon>Aves</taxon>
        <taxon>Neognathae</taxon>
        <taxon>Neoaves</taxon>
        <taxon>Telluraves</taxon>
        <taxon>Accipitrimorphae</taxon>
        <taxon>Accipitriformes</taxon>
        <taxon>Accipitridae</taxon>
        <taxon>Accipitrinae</taxon>
        <taxon>Buteo</taxon>
    </lineage>
</organism>
<dbReference type="Proteomes" id="UP000694555">
    <property type="component" value="Unplaced"/>
</dbReference>
<dbReference type="InterPro" id="IPR003598">
    <property type="entry name" value="Ig_sub2"/>
</dbReference>
<dbReference type="PANTHER" id="PTHR13771:SF9">
    <property type="entry name" value="INTERCELLULAR ADHESION MOLECULE 5"/>
    <property type="match status" value="1"/>
</dbReference>
<keyword evidence="2" id="KW-0472">Membrane</keyword>
<sequence length="475" mass="52135">MRVSVSPLLNVTVWKSSVLCYYNCNQKRVMVPVNLTAYRKAPWGEGLPAHAGEPKLVGKRQELACNVHDVAPIQNLTVILWRGSEVLHTETFEQHSQDDPVTVRVTHVLTAQRQDNRQNVTCQALLNLAPYGPQLNTTSEPQTLNVYEFPKDLRLEPDIYLETGETVNTSCAVDRVFPAAEFKLELASRTLKLSTSQDGLRATAEVSHSQPGSFTLVCTVTVGGVEQRKEATVHVYRECRPTASVQGLGSRTRLQDPGLPWGPCQPWPGVAATSGLMPGRNEVLLLSPPGGPRLDDGSCPPSQNWTEGQDETLRCSAQGKPWPSVECTKDGETFPTGVPQPVTRAHAGIYQCRATNPLGTAVRNVTVWVDCEWGRGSWGFWGSQGDSAGSASLTTRPCSPADRDPDVVLLVLLPAVVLAALITGGMVYHIYYRKKKIREYRLQERQRQVEMEQRRTAGCSEETAALNGSAQNTQP</sequence>
<feature type="domain" description="Ig-like" evidence="3">
    <location>
        <begin position="292"/>
        <end position="366"/>
    </location>
</feature>
<dbReference type="InterPro" id="IPR013783">
    <property type="entry name" value="Ig-like_fold"/>
</dbReference>
<dbReference type="InterPro" id="IPR047012">
    <property type="entry name" value="ICAM_VCAM"/>
</dbReference>
<dbReference type="InterPro" id="IPR036179">
    <property type="entry name" value="Ig-like_dom_sf"/>
</dbReference>
<evidence type="ECO:0000313" key="5">
    <source>
        <dbReference type="Proteomes" id="UP000694555"/>
    </source>
</evidence>
<dbReference type="Ensembl" id="ENSBJAT00000025583.1">
    <property type="protein sequence ID" value="ENSBJAP00000024899.1"/>
    <property type="gene ID" value="ENSBJAG00000015898.1"/>
</dbReference>
<protein>
    <recommendedName>
        <fullName evidence="3">Ig-like domain-containing protein</fullName>
    </recommendedName>
</protein>
<reference evidence="4" key="2">
    <citation type="submission" date="2025-09" db="UniProtKB">
        <authorList>
            <consortium name="Ensembl"/>
        </authorList>
    </citation>
    <scope>IDENTIFICATION</scope>
</reference>
<dbReference type="GO" id="GO:0005886">
    <property type="term" value="C:plasma membrane"/>
    <property type="evidence" value="ECO:0007669"/>
    <property type="project" value="TreeGrafter"/>
</dbReference>
<dbReference type="SMART" id="SM00408">
    <property type="entry name" value="IGc2"/>
    <property type="match status" value="1"/>
</dbReference>
<feature type="transmembrane region" description="Helical" evidence="2">
    <location>
        <begin position="407"/>
        <end position="431"/>
    </location>
</feature>
<evidence type="ECO:0000313" key="4">
    <source>
        <dbReference type="Ensembl" id="ENSBJAP00000024899.1"/>
    </source>
</evidence>
<dbReference type="PROSITE" id="PS50835">
    <property type="entry name" value="IG_LIKE"/>
    <property type="match status" value="1"/>
</dbReference>
<dbReference type="PANTHER" id="PTHR13771">
    <property type="entry name" value="INTERCELLULAR ADHESION MOLECULE"/>
    <property type="match status" value="1"/>
</dbReference>
<accession>A0A8C0C2G6</accession>
<keyword evidence="2" id="KW-0812">Transmembrane</keyword>
<dbReference type="Pfam" id="PF21146">
    <property type="entry name" value="ICAM1_3_5_D2"/>
    <property type="match status" value="1"/>
</dbReference>
<dbReference type="FunFam" id="2.60.40.10:FF:000641">
    <property type="entry name" value="Intercellular adhesion molecule 1"/>
    <property type="match status" value="1"/>
</dbReference>
<name>A0A8C0C2G6_9AVES</name>
<dbReference type="InterPro" id="IPR007110">
    <property type="entry name" value="Ig-like_dom"/>
</dbReference>